<organism evidence="2 3">
    <name type="scientific">Halococcus hamelinensis 100A6</name>
    <dbReference type="NCBI Taxonomy" id="1132509"/>
    <lineage>
        <taxon>Archaea</taxon>
        <taxon>Methanobacteriati</taxon>
        <taxon>Methanobacteriota</taxon>
        <taxon>Stenosarchaea group</taxon>
        <taxon>Halobacteria</taxon>
        <taxon>Halobacteriales</taxon>
        <taxon>Halococcaceae</taxon>
        <taxon>Halococcus</taxon>
    </lineage>
</organism>
<protein>
    <submittedName>
        <fullName evidence="2">Uncharacterized protein</fullName>
    </submittedName>
</protein>
<evidence type="ECO:0000313" key="3">
    <source>
        <dbReference type="Proteomes" id="UP000011566"/>
    </source>
</evidence>
<dbReference type="SUPFAM" id="SSF56784">
    <property type="entry name" value="HAD-like"/>
    <property type="match status" value="1"/>
</dbReference>
<feature type="region of interest" description="Disordered" evidence="1">
    <location>
        <begin position="1"/>
        <end position="29"/>
    </location>
</feature>
<feature type="compositionally biased region" description="Acidic residues" evidence="1">
    <location>
        <begin position="1"/>
        <end position="24"/>
    </location>
</feature>
<dbReference type="EMBL" id="AOMB01000012">
    <property type="protein sequence ID" value="EMA40191.1"/>
    <property type="molecule type" value="Genomic_DNA"/>
</dbReference>
<comment type="caution">
    <text evidence="2">The sequence shown here is derived from an EMBL/GenBank/DDBJ whole genome shotgun (WGS) entry which is preliminary data.</text>
</comment>
<feature type="region of interest" description="Disordered" evidence="1">
    <location>
        <begin position="111"/>
        <end position="154"/>
    </location>
</feature>
<evidence type="ECO:0000256" key="1">
    <source>
        <dbReference type="SAM" id="MobiDB-lite"/>
    </source>
</evidence>
<sequence>MSDESDGGSDGESEGVMTDGEEPFDGDHTRIAVDFDKTLTAGEEGYITEEAEDPNEEMVEWVNYQYRKGNTIIIWTARPWEAAQETVARLTEWGIDWHGIRMEKGHADVYVDDKGTTPSDELLDSGFDGDGEVGPGEGKVDKDKSGNPDGAGNT</sequence>
<dbReference type="OrthoDB" id="211824at2157"/>
<accession>M0M3B9</accession>
<feature type="compositionally biased region" description="Acidic residues" evidence="1">
    <location>
        <begin position="121"/>
        <end position="131"/>
    </location>
</feature>
<keyword evidence="3" id="KW-1185">Reference proteome</keyword>
<reference evidence="2 3" key="1">
    <citation type="journal article" date="2014" name="PLoS Genet.">
        <title>Phylogenetically driven sequencing of extremely halophilic archaea reveals strategies for static and dynamic osmo-response.</title>
        <authorList>
            <person name="Becker E.A."/>
            <person name="Seitzer P.M."/>
            <person name="Tritt A."/>
            <person name="Larsen D."/>
            <person name="Krusor M."/>
            <person name="Yao A.I."/>
            <person name="Wu D."/>
            <person name="Madern D."/>
            <person name="Eisen J.A."/>
            <person name="Darling A.E."/>
            <person name="Facciotti M.T."/>
        </authorList>
    </citation>
    <scope>NUCLEOTIDE SEQUENCE [LARGE SCALE GENOMIC DNA]</scope>
    <source>
        <strain evidence="2 3">100A6</strain>
    </source>
</reference>
<name>M0M3B9_9EURY</name>
<dbReference type="eggNOG" id="ENOG502N5TK">
    <property type="taxonomic scope" value="Archaea"/>
</dbReference>
<dbReference type="Proteomes" id="UP000011566">
    <property type="component" value="Unassembled WGS sequence"/>
</dbReference>
<gene>
    <name evidence="2" type="ORF">C447_04647</name>
</gene>
<evidence type="ECO:0000313" key="2">
    <source>
        <dbReference type="EMBL" id="EMA40191.1"/>
    </source>
</evidence>
<proteinExistence type="predicted"/>
<dbReference type="RefSeq" id="WP_007691381.1">
    <property type="nucleotide sequence ID" value="NZ_AJRK01000425.1"/>
</dbReference>
<dbReference type="AlphaFoldDB" id="M0M3B9"/>
<dbReference type="PATRIC" id="fig|1132509.6.peg.1074"/>
<dbReference type="InterPro" id="IPR023214">
    <property type="entry name" value="HAD_sf"/>
</dbReference>
<dbReference type="InterPro" id="IPR036412">
    <property type="entry name" value="HAD-like_sf"/>
</dbReference>
<dbReference type="Gene3D" id="3.40.50.1000">
    <property type="entry name" value="HAD superfamily/HAD-like"/>
    <property type="match status" value="1"/>
</dbReference>